<keyword evidence="1" id="KW-1133">Transmembrane helix</keyword>
<evidence type="ECO:0000256" key="1">
    <source>
        <dbReference type="SAM" id="Phobius"/>
    </source>
</evidence>
<reference evidence="2" key="1">
    <citation type="submission" date="2014-09" db="EMBL/GenBank/DDBJ databases">
        <authorList>
            <person name="Magalhaes I.L.F."/>
            <person name="Oliveira U."/>
            <person name="Santos F.R."/>
            <person name="Vidigal T.H.D.A."/>
            <person name="Brescovit A.D."/>
            <person name="Santos A.J."/>
        </authorList>
    </citation>
    <scope>NUCLEOTIDE SEQUENCE</scope>
    <source>
        <tissue evidence="2">Shoot tissue taken approximately 20 cm above the soil surface</tissue>
    </source>
</reference>
<organism evidence="2">
    <name type="scientific">Arundo donax</name>
    <name type="common">Giant reed</name>
    <name type="synonym">Donax arundinaceus</name>
    <dbReference type="NCBI Taxonomy" id="35708"/>
    <lineage>
        <taxon>Eukaryota</taxon>
        <taxon>Viridiplantae</taxon>
        <taxon>Streptophyta</taxon>
        <taxon>Embryophyta</taxon>
        <taxon>Tracheophyta</taxon>
        <taxon>Spermatophyta</taxon>
        <taxon>Magnoliopsida</taxon>
        <taxon>Liliopsida</taxon>
        <taxon>Poales</taxon>
        <taxon>Poaceae</taxon>
        <taxon>PACMAD clade</taxon>
        <taxon>Arundinoideae</taxon>
        <taxon>Arundineae</taxon>
        <taxon>Arundo</taxon>
    </lineage>
</organism>
<feature type="transmembrane region" description="Helical" evidence="1">
    <location>
        <begin position="7"/>
        <end position="29"/>
    </location>
</feature>
<evidence type="ECO:0000313" key="2">
    <source>
        <dbReference type="EMBL" id="JAD61252.1"/>
    </source>
</evidence>
<sequence length="78" mass="9419">MRKKMYLHFFFVSILRIFHCLSIISSILEYEFLMHANCLHISPTNIYDFYVYLASLHFLFILVFFILVVSFHMSSVFI</sequence>
<accession>A0A0A9BPQ1</accession>
<dbReference type="AlphaFoldDB" id="A0A0A9BPQ1"/>
<keyword evidence="1" id="KW-0472">Membrane</keyword>
<reference evidence="2" key="2">
    <citation type="journal article" date="2015" name="Data Brief">
        <title>Shoot transcriptome of the giant reed, Arundo donax.</title>
        <authorList>
            <person name="Barrero R.A."/>
            <person name="Guerrero F.D."/>
            <person name="Moolhuijzen P."/>
            <person name="Goolsby J.A."/>
            <person name="Tidwell J."/>
            <person name="Bellgard S.E."/>
            <person name="Bellgard M.I."/>
        </authorList>
    </citation>
    <scope>NUCLEOTIDE SEQUENCE</scope>
    <source>
        <tissue evidence="2">Shoot tissue taken approximately 20 cm above the soil surface</tissue>
    </source>
</reference>
<dbReference type="EMBL" id="GBRH01236643">
    <property type="protein sequence ID" value="JAD61252.1"/>
    <property type="molecule type" value="Transcribed_RNA"/>
</dbReference>
<keyword evidence="1" id="KW-0812">Transmembrane</keyword>
<name>A0A0A9BPQ1_ARUDO</name>
<proteinExistence type="predicted"/>
<protein>
    <submittedName>
        <fullName evidence="2">Uncharacterized protein</fullName>
    </submittedName>
</protein>
<feature type="transmembrane region" description="Helical" evidence="1">
    <location>
        <begin position="49"/>
        <end position="71"/>
    </location>
</feature>